<name>A0A8S5PLB4_9CAUD</name>
<dbReference type="EMBL" id="BK015443">
    <property type="protein sequence ID" value="DAE06972.1"/>
    <property type="molecule type" value="Genomic_DNA"/>
</dbReference>
<sequence>MHFDDVYDLVDAVVDRFSYEEDKHDKNSDGDMPFVCVVAGYDIMRQVLKVMLEITDFAIGNLELLNAKVDGYDKEYVLTISPDCEVSVERCFVNSVPHPEGDYVYCYNDIVFVHGDVNSRFYIKNKNFAKEIIDFDLEDDEDDCDGCGYCEGCAPLKSFEIEIDTNDLLDILADVLR</sequence>
<proteinExistence type="predicted"/>
<protein>
    <recommendedName>
        <fullName evidence="1">4Fe-4S ferredoxin-type domain-containing protein</fullName>
    </recommendedName>
</protein>
<evidence type="ECO:0000313" key="2">
    <source>
        <dbReference type="EMBL" id="DAE06972.1"/>
    </source>
</evidence>
<accession>A0A8S5PLB4</accession>
<evidence type="ECO:0000259" key="1">
    <source>
        <dbReference type="PROSITE" id="PS51379"/>
    </source>
</evidence>
<dbReference type="PROSITE" id="PS51379">
    <property type="entry name" value="4FE4S_FER_2"/>
    <property type="match status" value="1"/>
</dbReference>
<feature type="domain" description="4Fe-4S ferredoxin-type" evidence="1">
    <location>
        <begin position="135"/>
        <end position="164"/>
    </location>
</feature>
<organism evidence="2">
    <name type="scientific">Siphoviridae sp. ctL0q1</name>
    <dbReference type="NCBI Taxonomy" id="2825449"/>
    <lineage>
        <taxon>Viruses</taxon>
        <taxon>Duplodnaviria</taxon>
        <taxon>Heunggongvirae</taxon>
        <taxon>Uroviricota</taxon>
        <taxon>Caudoviricetes</taxon>
    </lineage>
</organism>
<reference evidence="2" key="1">
    <citation type="journal article" date="2021" name="Proc. Natl. Acad. Sci. U.S.A.">
        <title>A Catalog of Tens of Thousands of Viruses from Human Metagenomes Reveals Hidden Associations with Chronic Diseases.</title>
        <authorList>
            <person name="Tisza M.J."/>
            <person name="Buck C.B."/>
        </authorList>
    </citation>
    <scope>NUCLEOTIDE SEQUENCE</scope>
    <source>
        <strain evidence="2">CtL0q1</strain>
    </source>
</reference>
<dbReference type="InterPro" id="IPR017896">
    <property type="entry name" value="4Fe4S_Fe-S-bd"/>
</dbReference>